<dbReference type="EMBL" id="OX597833">
    <property type="protein sequence ID" value="CAI9737866.1"/>
    <property type="molecule type" value="Genomic_DNA"/>
</dbReference>
<organism evidence="1 2">
    <name type="scientific">Octopus vulgaris</name>
    <name type="common">Common octopus</name>
    <dbReference type="NCBI Taxonomy" id="6645"/>
    <lineage>
        <taxon>Eukaryota</taxon>
        <taxon>Metazoa</taxon>
        <taxon>Spiralia</taxon>
        <taxon>Lophotrochozoa</taxon>
        <taxon>Mollusca</taxon>
        <taxon>Cephalopoda</taxon>
        <taxon>Coleoidea</taxon>
        <taxon>Octopodiformes</taxon>
        <taxon>Octopoda</taxon>
        <taxon>Incirrata</taxon>
        <taxon>Octopodidae</taxon>
        <taxon>Octopus</taxon>
    </lineage>
</organism>
<name>A0AA36BNX6_OCTVU</name>
<evidence type="ECO:0000313" key="1">
    <source>
        <dbReference type="EMBL" id="CAI9737866.1"/>
    </source>
</evidence>
<gene>
    <name evidence="1" type="ORF">OCTVUL_1B020515</name>
</gene>
<sequence length="82" mass="9068">MTLLHISGEIISRDVLLLLSSSYQLCFSSHTAGVSEKSKGPMFVISRYTPEKNSFKVTEKRSFGNICGWNVVPSSLLMVISL</sequence>
<evidence type="ECO:0000313" key="2">
    <source>
        <dbReference type="Proteomes" id="UP001162480"/>
    </source>
</evidence>
<protein>
    <submittedName>
        <fullName evidence="1">Uncharacterized protein</fullName>
    </submittedName>
</protein>
<keyword evidence="2" id="KW-1185">Reference proteome</keyword>
<dbReference type="Proteomes" id="UP001162480">
    <property type="component" value="Chromosome 20"/>
</dbReference>
<accession>A0AA36BNX6</accession>
<proteinExistence type="predicted"/>
<reference evidence="1" key="1">
    <citation type="submission" date="2023-08" db="EMBL/GenBank/DDBJ databases">
        <authorList>
            <person name="Alioto T."/>
            <person name="Alioto T."/>
            <person name="Gomez Garrido J."/>
        </authorList>
    </citation>
    <scope>NUCLEOTIDE SEQUENCE</scope>
</reference>
<dbReference type="AlphaFoldDB" id="A0AA36BNX6"/>